<dbReference type="InParanoid" id="A0A2K3DI42"/>
<evidence type="ECO:0000313" key="3">
    <source>
        <dbReference type="Proteomes" id="UP000006906"/>
    </source>
</evidence>
<feature type="compositionally biased region" description="Acidic residues" evidence="1">
    <location>
        <begin position="365"/>
        <end position="374"/>
    </location>
</feature>
<feature type="compositionally biased region" description="Low complexity" evidence="1">
    <location>
        <begin position="264"/>
        <end position="274"/>
    </location>
</feature>
<dbReference type="Gramene" id="PNW80196">
    <property type="protein sequence ID" value="PNW80196"/>
    <property type="gene ID" value="CHLRE_08g382050v5"/>
</dbReference>
<dbReference type="OrthoDB" id="552281at2759"/>
<evidence type="ECO:0000256" key="1">
    <source>
        <dbReference type="SAM" id="MobiDB-lite"/>
    </source>
</evidence>
<protein>
    <submittedName>
        <fullName evidence="2">Uncharacterized protein</fullName>
    </submittedName>
</protein>
<dbReference type="Proteomes" id="UP000006906">
    <property type="component" value="Chromosome 8"/>
</dbReference>
<feature type="region of interest" description="Disordered" evidence="1">
    <location>
        <begin position="719"/>
        <end position="758"/>
    </location>
</feature>
<feature type="region of interest" description="Disordered" evidence="1">
    <location>
        <begin position="200"/>
        <end position="220"/>
    </location>
</feature>
<gene>
    <name evidence="2" type="ORF">CHLRE_08g382050v5</name>
</gene>
<feature type="region of interest" description="Disordered" evidence="1">
    <location>
        <begin position="264"/>
        <end position="290"/>
    </location>
</feature>
<keyword evidence="3" id="KW-1185">Reference proteome</keyword>
<evidence type="ECO:0000313" key="2">
    <source>
        <dbReference type="EMBL" id="PNW80196.1"/>
    </source>
</evidence>
<name>A0A2K3DI42_CHLRE</name>
<reference evidence="2 3" key="1">
    <citation type="journal article" date="2007" name="Science">
        <title>The Chlamydomonas genome reveals the evolution of key animal and plant functions.</title>
        <authorList>
            <person name="Merchant S.S."/>
            <person name="Prochnik S.E."/>
            <person name="Vallon O."/>
            <person name="Harris E.H."/>
            <person name="Karpowicz S.J."/>
            <person name="Witman G.B."/>
            <person name="Terry A."/>
            <person name="Salamov A."/>
            <person name="Fritz-Laylin L.K."/>
            <person name="Marechal-Drouard L."/>
            <person name="Marshall W.F."/>
            <person name="Qu L.H."/>
            <person name="Nelson D.R."/>
            <person name="Sanderfoot A.A."/>
            <person name="Spalding M.H."/>
            <person name="Kapitonov V.V."/>
            <person name="Ren Q."/>
            <person name="Ferris P."/>
            <person name="Lindquist E."/>
            <person name="Shapiro H."/>
            <person name="Lucas S.M."/>
            <person name="Grimwood J."/>
            <person name="Schmutz J."/>
            <person name="Cardol P."/>
            <person name="Cerutti H."/>
            <person name="Chanfreau G."/>
            <person name="Chen C.L."/>
            <person name="Cognat V."/>
            <person name="Croft M.T."/>
            <person name="Dent R."/>
            <person name="Dutcher S."/>
            <person name="Fernandez E."/>
            <person name="Fukuzawa H."/>
            <person name="Gonzalez-Ballester D."/>
            <person name="Gonzalez-Halphen D."/>
            <person name="Hallmann A."/>
            <person name="Hanikenne M."/>
            <person name="Hippler M."/>
            <person name="Inwood W."/>
            <person name="Jabbari K."/>
            <person name="Kalanon M."/>
            <person name="Kuras R."/>
            <person name="Lefebvre P.A."/>
            <person name="Lemaire S.D."/>
            <person name="Lobanov A.V."/>
            <person name="Lohr M."/>
            <person name="Manuell A."/>
            <person name="Meier I."/>
            <person name="Mets L."/>
            <person name="Mittag M."/>
            <person name="Mittelmeier T."/>
            <person name="Moroney J.V."/>
            <person name="Moseley J."/>
            <person name="Napoli C."/>
            <person name="Nedelcu A.M."/>
            <person name="Niyogi K."/>
            <person name="Novoselov S.V."/>
            <person name="Paulsen I.T."/>
            <person name="Pazour G."/>
            <person name="Purton S."/>
            <person name="Ral J.P."/>
            <person name="Riano-Pachon D.M."/>
            <person name="Riekhof W."/>
            <person name="Rymarquis L."/>
            <person name="Schroda M."/>
            <person name="Stern D."/>
            <person name="Umen J."/>
            <person name="Willows R."/>
            <person name="Wilson N."/>
            <person name="Zimmer S.L."/>
            <person name="Allmer J."/>
            <person name="Balk J."/>
            <person name="Bisova K."/>
            <person name="Chen C.J."/>
            <person name="Elias M."/>
            <person name="Gendler K."/>
            <person name="Hauser C."/>
            <person name="Lamb M.R."/>
            <person name="Ledford H."/>
            <person name="Long J.C."/>
            <person name="Minagawa J."/>
            <person name="Page M.D."/>
            <person name="Pan J."/>
            <person name="Pootakham W."/>
            <person name="Roje S."/>
            <person name="Rose A."/>
            <person name="Stahlberg E."/>
            <person name="Terauchi A.M."/>
            <person name="Yang P."/>
            <person name="Ball S."/>
            <person name="Bowler C."/>
            <person name="Dieckmann C.L."/>
            <person name="Gladyshev V.N."/>
            <person name="Green P."/>
            <person name="Jorgensen R."/>
            <person name="Mayfield S."/>
            <person name="Mueller-Roeber B."/>
            <person name="Rajamani S."/>
            <person name="Sayre R.T."/>
            <person name="Brokstein P."/>
            <person name="Dubchak I."/>
            <person name="Goodstein D."/>
            <person name="Hornick L."/>
            <person name="Huang Y.W."/>
            <person name="Jhaveri J."/>
            <person name="Luo Y."/>
            <person name="Martinez D."/>
            <person name="Ngau W.C."/>
            <person name="Otillar B."/>
            <person name="Poliakov A."/>
            <person name="Porter A."/>
            <person name="Szajkowski L."/>
            <person name="Werner G."/>
            <person name="Zhou K."/>
            <person name="Grigoriev I.V."/>
            <person name="Rokhsar D.S."/>
            <person name="Grossman A.R."/>
        </authorList>
    </citation>
    <scope>NUCLEOTIDE SEQUENCE [LARGE SCALE GENOMIC DNA]</scope>
    <source>
        <strain evidence="3">CC-503</strain>
    </source>
</reference>
<dbReference type="EMBL" id="CM008969">
    <property type="protein sequence ID" value="PNW80196.1"/>
    <property type="molecule type" value="Genomic_DNA"/>
</dbReference>
<proteinExistence type="predicted"/>
<dbReference type="AlphaFoldDB" id="A0A2K3DI42"/>
<organism evidence="2 3">
    <name type="scientific">Chlamydomonas reinhardtii</name>
    <name type="common">Chlamydomonas smithii</name>
    <dbReference type="NCBI Taxonomy" id="3055"/>
    <lineage>
        <taxon>Eukaryota</taxon>
        <taxon>Viridiplantae</taxon>
        <taxon>Chlorophyta</taxon>
        <taxon>core chlorophytes</taxon>
        <taxon>Chlorophyceae</taxon>
        <taxon>CS clade</taxon>
        <taxon>Chlamydomonadales</taxon>
        <taxon>Chlamydomonadaceae</taxon>
        <taxon>Chlamydomonas</taxon>
    </lineage>
</organism>
<dbReference type="GeneID" id="66054516"/>
<sequence length="758" mass="74973">MLLPTSSEALAAHAWRLVESGEGRGPFCSPRDGCALRRVPEPVRLSAAQATAALRRALDQRAELRMEMAARLTSATRRQPAGAPLSGPPAALLAAAGASPMPSVAAGRPVPPQRRRLASPPLPSRFAPAAAATASAAAHRLHEAAGAPVTCSRPAEAAVGPAAVDGDGAAVLPLRSVPRRALLAWLRGWAYLQQHLDGGGGGAAATAAEGRGSGGGSSGCSTATGAGGGVGVSHGSLLAAQQALKDARAAVAHSADMPMSIAAPAAAGSSHQAGSHGGGGGGMSSSGGGGGGWPSAHLLLAAAQAAAGEAPEAVALSWLRARGLLAAPAAAAAAPPRLAARPAATCALPHPATGVDMGHKTQQQEEAEQEEQAEEASAGTTAAVHLLAAQREAAAHGLEAAVAVLPEDAWEAVRDGGEKGLLALLARRAEERLPEFLRPRPRWHYYNAWMRQRILAVLDAADGAAAAAAAPATAAAPAAADLPPPLSPPPGVQEDGGVAGGWGGCGGQLAWRAAVVDKLLAATDANDLDLMLQHPVLLLAQAEEYRRVLLLQGGAALAAHTPQPLAWEEMQQAAGGGLEGLPIGYQASSASAAGGPAGPAGSASPASRFAAAAAALSAMQRLPLPAGLAGKPLAVAAPEPVLLLEAAEGGGALETGAAGFVGDRSGVMDDCALLLAPSTPRPAASQGAQGRRMLLGAMLRNGGEETGCFGSSQLLDSAALSSADVPPPPLAAEAPDSGPVPQAAHTSSAAPYSLFELD</sequence>
<dbReference type="STRING" id="3055.A0A2K3DI42"/>
<dbReference type="RefSeq" id="XP_042922287.1">
    <property type="nucleotide sequence ID" value="XM_043065286.1"/>
</dbReference>
<feature type="region of interest" description="Disordered" evidence="1">
    <location>
        <begin position="349"/>
        <end position="380"/>
    </location>
</feature>
<feature type="compositionally biased region" description="Gly residues" evidence="1">
    <location>
        <begin position="275"/>
        <end position="290"/>
    </location>
</feature>
<accession>A0A2K3DI42</accession>
<dbReference type="KEGG" id="cre:CHLRE_08g382050v5"/>